<sequence length="261" mass="30636">VLGAKVFLFNTTNQINYTSFTNELGIADFLNIKNLLYNITVNYTINNGIDEFEKVVFDSSVLKDYYDFKWQSYEVFIDVNLWTIDFEIEDWDYEPMGYGYVLVYNNSGYSELLANLTLNKEYGTQTFRWVNTSDDAKYYYEVYYENADYEQPRTLVNKSYVDRNYYLNNKKNVNSQQTFVKEANIEDPIDPKYRINHYFYTSDSNSTHIGNVKLINTTINLFNMDDDLTDISIYNINKIGQADELLYNDTFSGVQTSATIS</sequence>
<accession>X1JQ17</accession>
<protein>
    <submittedName>
        <fullName evidence="1">Uncharacterized protein</fullName>
    </submittedName>
</protein>
<comment type="caution">
    <text evidence="1">The sequence shown here is derived from an EMBL/GenBank/DDBJ whole genome shotgun (WGS) entry which is preliminary data.</text>
</comment>
<evidence type="ECO:0000313" key="1">
    <source>
        <dbReference type="EMBL" id="GAH71888.1"/>
    </source>
</evidence>
<dbReference type="EMBL" id="BARU01032509">
    <property type="protein sequence ID" value="GAH71888.1"/>
    <property type="molecule type" value="Genomic_DNA"/>
</dbReference>
<dbReference type="AlphaFoldDB" id="X1JQ17"/>
<feature type="non-terminal residue" evidence="1">
    <location>
        <position position="1"/>
    </location>
</feature>
<feature type="non-terminal residue" evidence="1">
    <location>
        <position position="261"/>
    </location>
</feature>
<gene>
    <name evidence="1" type="ORF">S03H2_51260</name>
</gene>
<name>X1JQ17_9ZZZZ</name>
<reference evidence="1" key="1">
    <citation type="journal article" date="2014" name="Front. Microbiol.">
        <title>High frequency of phylogenetically diverse reductive dehalogenase-homologous genes in deep subseafloor sedimentary metagenomes.</title>
        <authorList>
            <person name="Kawai M."/>
            <person name="Futagami T."/>
            <person name="Toyoda A."/>
            <person name="Takaki Y."/>
            <person name="Nishi S."/>
            <person name="Hori S."/>
            <person name="Arai W."/>
            <person name="Tsubouchi T."/>
            <person name="Morono Y."/>
            <person name="Uchiyama I."/>
            <person name="Ito T."/>
            <person name="Fujiyama A."/>
            <person name="Inagaki F."/>
            <person name="Takami H."/>
        </authorList>
    </citation>
    <scope>NUCLEOTIDE SEQUENCE</scope>
    <source>
        <strain evidence="1">Expedition CK06-06</strain>
    </source>
</reference>
<organism evidence="1">
    <name type="scientific">marine sediment metagenome</name>
    <dbReference type="NCBI Taxonomy" id="412755"/>
    <lineage>
        <taxon>unclassified sequences</taxon>
        <taxon>metagenomes</taxon>
        <taxon>ecological metagenomes</taxon>
    </lineage>
</organism>
<proteinExistence type="predicted"/>